<reference evidence="2 3" key="1">
    <citation type="submission" date="2018-10" db="EMBL/GenBank/DDBJ databases">
        <title>Genome sequence of Verticillium nonalfalfae VnAa140.</title>
        <authorList>
            <person name="Stajich J.E."/>
            <person name="Kasson M.T."/>
        </authorList>
    </citation>
    <scope>NUCLEOTIDE SEQUENCE [LARGE SCALE GENOMIC DNA]</scope>
    <source>
        <strain evidence="2 3">VnAa140</strain>
    </source>
</reference>
<accession>A0A3M9YIR3</accession>
<comment type="caution">
    <text evidence="2">The sequence shown here is derived from an EMBL/GenBank/DDBJ whole genome shotgun (WGS) entry which is preliminary data.</text>
</comment>
<dbReference type="GeneID" id="39604769"/>
<dbReference type="Proteomes" id="UP000267145">
    <property type="component" value="Unassembled WGS sequence"/>
</dbReference>
<dbReference type="AlphaFoldDB" id="A0A3M9YIR3"/>
<protein>
    <recommendedName>
        <fullName evidence="1">DUF3533 domain-containing protein</fullName>
    </recommendedName>
</protein>
<proteinExistence type="predicted"/>
<keyword evidence="3" id="KW-1185">Reference proteome</keyword>
<feature type="domain" description="DUF3533" evidence="1">
    <location>
        <begin position="16"/>
        <end position="72"/>
    </location>
</feature>
<evidence type="ECO:0000259" key="1">
    <source>
        <dbReference type="Pfam" id="PF12051"/>
    </source>
</evidence>
<evidence type="ECO:0000313" key="3">
    <source>
        <dbReference type="Proteomes" id="UP000267145"/>
    </source>
</evidence>
<dbReference type="Pfam" id="PF12051">
    <property type="entry name" value="DUF3533"/>
    <property type="match status" value="1"/>
</dbReference>
<dbReference type="EMBL" id="RBVV01000012">
    <property type="protein sequence ID" value="RNJ59842.1"/>
    <property type="molecule type" value="Genomic_DNA"/>
</dbReference>
<gene>
    <name evidence="2" type="ORF">D7B24_001080</name>
</gene>
<sequence length="146" mass="16083">MLSMSESLLGYQTDLASQFGYDPLKVRASVYKWNSWAAIVINPNATALLQQAVETGNTSYDPTGVVQIIYQTFASQFIAQFGPRWWAMVMSNSSLIRDNLGFGGGGSQSGHLASDPLWLIFWVMTNVSTLSYSMDLAPGSYHWGRA</sequence>
<dbReference type="STRING" id="1051616.A0A3M9YIR3"/>
<dbReference type="GO" id="GO:0016020">
    <property type="term" value="C:membrane"/>
    <property type="evidence" value="ECO:0007669"/>
    <property type="project" value="TreeGrafter"/>
</dbReference>
<dbReference type="InterPro" id="IPR053001">
    <property type="entry name" value="MNNG_permease-like"/>
</dbReference>
<dbReference type="PANTHER" id="PTHR34814">
    <property type="entry name" value="NITROSOGUANIDINE RESISTANCE PROTEIN SNG1"/>
    <property type="match status" value="1"/>
</dbReference>
<organism evidence="2 3">
    <name type="scientific">Verticillium nonalfalfae</name>
    <dbReference type="NCBI Taxonomy" id="1051616"/>
    <lineage>
        <taxon>Eukaryota</taxon>
        <taxon>Fungi</taxon>
        <taxon>Dikarya</taxon>
        <taxon>Ascomycota</taxon>
        <taxon>Pezizomycotina</taxon>
        <taxon>Sordariomycetes</taxon>
        <taxon>Hypocreomycetidae</taxon>
        <taxon>Glomerellales</taxon>
        <taxon>Plectosphaerellaceae</taxon>
        <taxon>Verticillium</taxon>
    </lineage>
</organism>
<dbReference type="RefSeq" id="XP_028498000.1">
    <property type="nucleotide sequence ID" value="XM_028635325.1"/>
</dbReference>
<dbReference type="PANTHER" id="PTHR34814:SF1">
    <property type="entry name" value="NITROSOGUANIDINE RESISTANCE PROTEIN SNG1"/>
    <property type="match status" value="1"/>
</dbReference>
<name>A0A3M9YIR3_9PEZI</name>
<dbReference type="InterPro" id="IPR022703">
    <property type="entry name" value="DUF3533"/>
</dbReference>
<evidence type="ECO:0000313" key="2">
    <source>
        <dbReference type="EMBL" id="RNJ59842.1"/>
    </source>
</evidence>